<organism evidence="2 3">
    <name type="scientific">Jiangella mangrovi</name>
    <dbReference type="NCBI Taxonomy" id="1524084"/>
    <lineage>
        <taxon>Bacteria</taxon>
        <taxon>Bacillati</taxon>
        <taxon>Actinomycetota</taxon>
        <taxon>Actinomycetes</taxon>
        <taxon>Jiangellales</taxon>
        <taxon>Jiangellaceae</taxon>
        <taxon>Jiangella</taxon>
    </lineage>
</organism>
<feature type="chain" id="PRO_5031212682" evidence="1">
    <location>
        <begin position="28"/>
        <end position="180"/>
    </location>
</feature>
<evidence type="ECO:0000256" key="1">
    <source>
        <dbReference type="SAM" id="SignalP"/>
    </source>
</evidence>
<dbReference type="AlphaFoldDB" id="A0A7W9GVH1"/>
<accession>A0A7W9GVH1</accession>
<reference evidence="2 3" key="1">
    <citation type="submission" date="2020-08" db="EMBL/GenBank/DDBJ databases">
        <title>Sequencing the genomes of 1000 actinobacteria strains.</title>
        <authorList>
            <person name="Klenk H.-P."/>
        </authorList>
    </citation>
    <scope>NUCLEOTIDE SEQUENCE [LARGE SCALE GENOMIC DNA]</scope>
    <source>
        <strain evidence="2 3">DSM 102122</strain>
    </source>
</reference>
<dbReference type="Proteomes" id="UP000542813">
    <property type="component" value="Unassembled WGS sequence"/>
</dbReference>
<evidence type="ECO:0000313" key="3">
    <source>
        <dbReference type="Proteomes" id="UP000542813"/>
    </source>
</evidence>
<protein>
    <submittedName>
        <fullName evidence="2">Uncharacterized protein</fullName>
    </submittedName>
</protein>
<evidence type="ECO:0000313" key="2">
    <source>
        <dbReference type="EMBL" id="MBB5790416.1"/>
    </source>
</evidence>
<keyword evidence="3" id="KW-1185">Reference proteome</keyword>
<gene>
    <name evidence="2" type="ORF">HD601_004991</name>
</gene>
<dbReference type="RefSeq" id="WP_184826449.1">
    <property type="nucleotide sequence ID" value="NZ_JACHMM010000001.1"/>
</dbReference>
<proteinExistence type="predicted"/>
<sequence length="180" mass="18391">MKRIPAAVLALLATSALVVLPASGAQAHGGHGHSGKGHRSLTVLEAETMFAVDGPFVGAANPIRGINGGGLPWQIDESEVELTSKGRIEVEVDDLVLLEAAPVPPDRQGINPAPNFVAVVSCLTTVDGAVTTVNVATDPFPASTGGDSRIKDTIDLPQPCIAPIVFVGPNAATWFSATGL</sequence>
<dbReference type="EMBL" id="JACHMM010000001">
    <property type="protein sequence ID" value="MBB5790416.1"/>
    <property type="molecule type" value="Genomic_DNA"/>
</dbReference>
<feature type="signal peptide" evidence="1">
    <location>
        <begin position="1"/>
        <end position="27"/>
    </location>
</feature>
<name>A0A7W9GVH1_9ACTN</name>
<keyword evidence="1" id="KW-0732">Signal</keyword>
<comment type="caution">
    <text evidence="2">The sequence shown here is derived from an EMBL/GenBank/DDBJ whole genome shotgun (WGS) entry which is preliminary data.</text>
</comment>